<dbReference type="AlphaFoldDB" id="A0A3P3ZQH7"/>
<name>A0A3P3ZQH7_9ZZZZ</name>
<dbReference type="Pfam" id="PF00551">
    <property type="entry name" value="Formyl_trans_N"/>
    <property type="match status" value="1"/>
</dbReference>
<evidence type="ECO:0000256" key="2">
    <source>
        <dbReference type="ARBA" id="ARBA00012254"/>
    </source>
</evidence>
<dbReference type="InterPro" id="IPR004607">
    <property type="entry name" value="GART"/>
</dbReference>
<dbReference type="InterPro" id="IPR036477">
    <property type="entry name" value="Formyl_transf_N_sf"/>
</dbReference>
<keyword evidence="3 6" id="KW-0808">Transferase</keyword>
<dbReference type="CDD" id="cd08645">
    <property type="entry name" value="FMT_core_GART"/>
    <property type="match status" value="1"/>
</dbReference>
<dbReference type="PANTHER" id="PTHR43369">
    <property type="entry name" value="PHOSPHORIBOSYLGLYCINAMIDE FORMYLTRANSFERASE"/>
    <property type="match status" value="1"/>
</dbReference>
<dbReference type="NCBIfam" id="TIGR00639">
    <property type="entry name" value="PurN"/>
    <property type="match status" value="1"/>
</dbReference>
<feature type="domain" description="Formyl transferase N-terminal" evidence="5">
    <location>
        <begin position="6"/>
        <end position="181"/>
    </location>
</feature>
<dbReference type="Gene3D" id="3.40.50.170">
    <property type="entry name" value="Formyl transferase, N-terminal domain"/>
    <property type="match status" value="1"/>
</dbReference>
<evidence type="ECO:0000313" key="6">
    <source>
        <dbReference type="EMBL" id="VAY89173.1"/>
    </source>
</evidence>
<gene>
    <name evidence="6" type="primary">purN</name>
    <name evidence="6" type="ORF">CARN8_550004</name>
</gene>
<dbReference type="GO" id="GO:0004644">
    <property type="term" value="F:phosphoribosylglycinamide formyltransferase activity"/>
    <property type="evidence" value="ECO:0007669"/>
    <property type="project" value="UniProtKB-EC"/>
</dbReference>
<evidence type="ECO:0000256" key="4">
    <source>
        <dbReference type="ARBA" id="ARBA00022755"/>
    </source>
</evidence>
<proteinExistence type="inferred from homology"/>
<sequence>MNAQRRIVVLISGRGSNLGALLEARLPLQVVAVVSHKADAAGLGLAQEWGIPTRVISAEAYAERTDFDRALQQAIDGFAPDLVVLAGFMRILTPEFVTHYQGRLLNIHPSLLPAFPGLHTHRRALAEGVAVHGCTVHFVTSELDRGPIVAQGVVPVWAGDDEASLAARVLSMEHRLFPHVLRAWVESRWVLEANGQVRWRDDSQEQNLRLLWAGDSQ</sequence>
<protein>
    <recommendedName>
        <fullName evidence="2">phosphoribosylglycinamide formyltransferase 1</fullName>
        <ecNumber evidence="2">2.1.2.2</ecNumber>
    </recommendedName>
</protein>
<dbReference type="SUPFAM" id="SSF53328">
    <property type="entry name" value="Formyltransferase"/>
    <property type="match status" value="1"/>
</dbReference>
<comment type="pathway">
    <text evidence="1">Purine metabolism; IMP biosynthesis via de novo pathway; N(2)-formyl-N(1)-(5-phospho-D-ribosyl)glycinamide from N(1)-(5-phospho-D-ribosyl)glycinamide (10-formyl THF route): step 1/1.</text>
</comment>
<organism evidence="6">
    <name type="scientific">mine drainage metagenome</name>
    <dbReference type="NCBI Taxonomy" id="410659"/>
    <lineage>
        <taxon>unclassified sequences</taxon>
        <taxon>metagenomes</taxon>
        <taxon>ecological metagenomes</taxon>
    </lineage>
</organism>
<dbReference type="EMBL" id="UOYP01000501">
    <property type="protein sequence ID" value="VAY89173.1"/>
    <property type="molecule type" value="Genomic_DNA"/>
</dbReference>
<dbReference type="GO" id="GO:0006189">
    <property type="term" value="P:'de novo' IMP biosynthetic process"/>
    <property type="evidence" value="ECO:0007669"/>
    <property type="project" value="InterPro"/>
</dbReference>
<evidence type="ECO:0000256" key="3">
    <source>
        <dbReference type="ARBA" id="ARBA00022679"/>
    </source>
</evidence>
<dbReference type="HAMAP" id="MF_01930">
    <property type="entry name" value="PurN"/>
    <property type="match status" value="1"/>
</dbReference>
<reference evidence="6" key="1">
    <citation type="submission" date="2018-10" db="EMBL/GenBank/DDBJ databases">
        <authorList>
            <person name="Plewniak F."/>
        </authorList>
    </citation>
    <scope>NUCLEOTIDE SEQUENCE</scope>
</reference>
<evidence type="ECO:0000256" key="1">
    <source>
        <dbReference type="ARBA" id="ARBA00005054"/>
    </source>
</evidence>
<dbReference type="InterPro" id="IPR002376">
    <property type="entry name" value="Formyl_transf_N"/>
</dbReference>
<accession>A0A3P3ZQH7</accession>
<dbReference type="GO" id="GO:0005829">
    <property type="term" value="C:cytosol"/>
    <property type="evidence" value="ECO:0007669"/>
    <property type="project" value="TreeGrafter"/>
</dbReference>
<evidence type="ECO:0000259" key="5">
    <source>
        <dbReference type="Pfam" id="PF00551"/>
    </source>
</evidence>
<dbReference type="EC" id="2.1.2.2" evidence="2"/>
<dbReference type="PANTHER" id="PTHR43369:SF2">
    <property type="entry name" value="PHOSPHORIBOSYLGLYCINAMIDE FORMYLTRANSFERASE"/>
    <property type="match status" value="1"/>
</dbReference>
<keyword evidence="4" id="KW-0658">Purine biosynthesis</keyword>